<name>A0A9W4UM33_9PLEO</name>
<feature type="chain" id="PRO_5040801425" evidence="1">
    <location>
        <begin position="20"/>
        <end position="142"/>
    </location>
</feature>
<dbReference type="EMBL" id="CAOQHR010000007">
    <property type="protein sequence ID" value="CAI6337829.1"/>
    <property type="molecule type" value="Genomic_DNA"/>
</dbReference>
<evidence type="ECO:0000256" key="1">
    <source>
        <dbReference type="SAM" id="SignalP"/>
    </source>
</evidence>
<evidence type="ECO:0000313" key="2">
    <source>
        <dbReference type="EMBL" id="CAI6337829.1"/>
    </source>
</evidence>
<accession>A0A9W4UM33</accession>
<reference evidence="2" key="1">
    <citation type="submission" date="2023-01" db="EMBL/GenBank/DDBJ databases">
        <authorList>
            <person name="Van Ghelder C."/>
            <person name="Rancurel C."/>
        </authorList>
    </citation>
    <scope>NUCLEOTIDE SEQUENCE</scope>
    <source>
        <strain evidence="2">CNCM I-4278</strain>
    </source>
</reference>
<keyword evidence="3" id="KW-1185">Reference proteome</keyword>
<comment type="caution">
    <text evidence="2">The sequence shown here is derived from an EMBL/GenBank/DDBJ whole genome shotgun (WGS) entry which is preliminary data.</text>
</comment>
<keyword evidence="1" id="KW-0732">Signal</keyword>
<protein>
    <submittedName>
        <fullName evidence="2">Uncharacterized protein</fullName>
    </submittedName>
</protein>
<gene>
    <name evidence="2" type="ORF">PDIGIT_LOCUS10944</name>
</gene>
<evidence type="ECO:0000313" key="3">
    <source>
        <dbReference type="Proteomes" id="UP001152607"/>
    </source>
</evidence>
<proteinExistence type="predicted"/>
<organism evidence="2 3">
    <name type="scientific">Periconia digitata</name>
    <dbReference type="NCBI Taxonomy" id="1303443"/>
    <lineage>
        <taxon>Eukaryota</taxon>
        <taxon>Fungi</taxon>
        <taxon>Dikarya</taxon>
        <taxon>Ascomycota</taxon>
        <taxon>Pezizomycotina</taxon>
        <taxon>Dothideomycetes</taxon>
        <taxon>Pleosporomycetidae</taxon>
        <taxon>Pleosporales</taxon>
        <taxon>Massarineae</taxon>
        <taxon>Periconiaceae</taxon>
        <taxon>Periconia</taxon>
    </lineage>
</organism>
<sequence length="142" mass="16151">MKLTLFTLIPQALFAFSNAAAVELDNAAAEVTLEPRAPCTLYAWWKTNWNEAGLRRYRVQIGQDPGGSNEYSERFCDVLYHRCYSWSPIANPQCFWDTNDRTYYADLSFAEGPAGHSSYVDSFQHCLNNFRAETACDVNSNL</sequence>
<dbReference type="OrthoDB" id="4983841at2759"/>
<dbReference type="Proteomes" id="UP001152607">
    <property type="component" value="Unassembled WGS sequence"/>
</dbReference>
<dbReference type="AlphaFoldDB" id="A0A9W4UM33"/>
<feature type="signal peptide" evidence="1">
    <location>
        <begin position="1"/>
        <end position="19"/>
    </location>
</feature>